<keyword evidence="2" id="KW-1185">Reference proteome</keyword>
<evidence type="ECO:0000313" key="2">
    <source>
        <dbReference type="Proteomes" id="UP000299102"/>
    </source>
</evidence>
<name>A0A4C1X6K3_EUMVA</name>
<dbReference type="AlphaFoldDB" id="A0A4C1X6K3"/>
<reference evidence="1 2" key="1">
    <citation type="journal article" date="2019" name="Commun. Biol.">
        <title>The bagworm genome reveals a unique fibroin gene that provides high tensile strength.</title>
        <authorList>
            <person name="Kono N."/>
            <person name="Nakamura H."/>
            <person name="Ohtoshi R."/>
            <person name="Tomita M."/>
            <person name="Numata K."/>
            <person name="Arakawa K."/>
        </authorList>
    </citation>
    <scope>NUCLEOTIDE SEQUENCE [LARGE SCALE GENOMIC DNA]</scope>
</reference>
<dbReference type="Proteomes" id="UP000299102">
    <property type="component" value="Unassembled WGS sequence"/>
</dbReference>
<evidence type="ECO:0000313" key="1">
    <source>
        <dbReference type="EMBL" id="GBP59401.1"/>
    </source>
</evidence>
<protein>
    <submittedName>
        <fullName evidence="1">Uncharacterized protein</fullName>
    </submittedName>
</protein>
<dbReference type="EMBL" id="BGZK01000760">
    <property type="protein sequence ID" value="GBP59401.1"/>
    <property type="molecule type" value="Genomic_DNA"/>
</dbReference>
<gene>
    <name evidence="1" type="ORF">EVAR_47960_1</name>
</gene>
<proteinExistence type="predicted"/>
<accession>A0A4C1X6K3</accession>
<organism evidence="1 2">
    <name type="scientific">Eumeta variegata</name>
    <name type="common">Bagworm moth</name>
    <name type="synonym">Eumeta japonica</name>
    <dbReference type="NCBI Taxonomy" id="151549"/>
    <lineage>
        <taxon>Eukaryota</taxon>
        <taxon>Metazoa</taxon>
        <taxon>Ecdysozoa</taxon>
        <taxon>Arthropoda</taxon>
        <taxon>Hexapoda</taxon>
        <taxon>Insecta</taxon>
        <taxon>Pterygota</taxon>
        <taxon>Neoptera</taxon>
        <taxon>Endopterygota</taxon>
        <taxon>Lepidoptera</taxon>
        <taxon>Glossata</taxon>
        <taxon>Ditrysia</taxon>
        <taxon>Tineoidea</taxon>
        <taxon>Psychidae</taxon>
        <taxon>Oiketicinae</taxon>
        <taxon>Eumeta</taxon>
    </lineage>
</organism>
<sequence length="72" mass="8284">MLSDRGDTKKQTWDLDHKWKTKDDGNGVNGVYKNKEIEQDKDSTAIPENEVPNVSYFSLVSDHRVHTDSVYT</sequence>
<comment type="caution">
    <text evidence="1">The sequence shown here is derived from an EMBL/GenBank/DDBJ whole genome shotgun (WGS) entry which is preliminary data.</text>
</comment>